<evidence type="ECO:0000256" key="9">
    <source>
        <dbReference type="RuleBase" id="RU365100"/>
    </source>
</evidence>
<comment type="function">
    <text evidence="9">Catalyzes the first step in the biosynthesis of NAD from nicotinic acid, the ATP-dependent synthesis of beta-nicotinate D-ribonucleotide from nicotinate and 5-phospho-D-ribose 1-phosphate.</text>
</comment>
<dbReference type="Gene3D" id="3.20.140.10">
    <property type="entry name" value="nicotinate phosphoribosyltransferase"/>
    <property type="match status" value="1"/>
</dbReference>
<comment type="similarity">
    <text evidence="2 9">Belongs to the NAPRTase family.</text>
</comment>
<keyword evidence="6 9" id="KW-0662">Pyridine nucleotide biosynthesis</keyword>
<accession>E7GDI1</accession>
<keyword evidence="13" id="KW-0328">Glycosyltransferase</keyword>
<dbReference type="PANTHER" id="PTHR11098">
    <property type="entry name" value="NICOTINATE PHOSPHORIBOSYLTRANSFERASE"/>
    <property type="match status" value="1"/>
</dbReference>
<dbReference type="GO" id="GO:0047280">
    <property type="term" value="F:nicotinamide phosphoribosyltransferase activity"/>
    <property type="evidence" value="ECO:0007669"/>
    <property type="project" value="UniProtKB-ARBA"/>
</dbReference>
<dbReference type="eggNOG" id="COG1488">
    <property type="taxonomic scope" value="Bacteria"/>
</dbReference>
<evidence type="ECO:0000256" key="7">
    <source>
        <dbReference type="ARBA" id="ARBA00022679"/>
    </source>
</evidence>
<evidence type="ECO:0000256" key="6">
    <source>
        <dbReference type="ARBA" id="ARBA00022642"/>
    </source>
</evidence>
<dbReference type="FunFam" id="3.20.20.70:FF:000076">
    <property type="entry name" value="Nicotinate phosphoribosyltransferase"/>
    <property type="match status" value="1"/>
</dbReference>
<gene>
    <name evidence="13" type="ORF">HMPREF9488_02824</name>
</gene>
<name>E7GDI1_9FIRM</name>
<evidence type="ECO:0000256" key="1">
    <source>
        <dbReference type="ARBA" id="ARBA00004952"/>
    </source>
</evidence>
<dbReference type="SUPFAM" id="SSF54675">
    <property type="entry name" value="Nicotinate/Quinolinate PRTase N-terminal domain-like"/>
    <property type="match status" value="1"/>
</dbReference>
<keyword evidence="7 9" id="KW-0808">Transferase</keyword>
<evidence type="ECO:0000256" key="4">
    <source>
        <dbReference type="ARBA" id="ARBA00022553"/>
    </source>
</evidence>
<dbReference type="GO" id="GO:0004516">
    <property type="term" value="F:nicotinate phosphoribosyltransferase activity"/>
    <property type="evidence" value="ECO:0007669"/>
    <property type="project" value="UniProtKB-UniRule"/>
</dbReference>
<dbReference type="Pfam" id="PF17767">
    <property type="entry name" value="NAPRTase_N"/>
    <property type="match status" value="1"/>
</dbReference>
<organism evidence="13 14">
    <name type="scientific">Coprobacillus cateniformis</name>
    <dbReference type="NCBI Taxonomy" id="100884"/>
    <lineage>
        <taxon>Bacteria</taxon>
        <taxon>Bacillati</taxon>
        <taxon>Bacillota</taxon>
        <taxon>Erysipelotrichia</taxon>
        <taxon>Erysipelotrichales</taxon>
        <taxon>Coprobacillaceae</taxon>
        <taxon>Coprobacillus</taxon>
    </lineage>
</organism>
<dbReference type="EMBL" id="ADKX01000041">
    <property type="protein sequence ID" value="EFW04032.1"/>
    <property type="molecule type" value="Genomic_DNA"/>
</dbReference>
<dbReference type="SUPFAM" id="SSF51690">
    <property type="entry name" value="Nicotinate/Quinolinate PRTase C-terminal domain-like"/>
    <property type="match status" value="1"/>
</dbReference>
<dbReference type="InterPro" id="IPR006405">
    <property type="entry name" value="Nic_PRibTrfase_pncB"/>
</dbReference>
<dbReference type="Pfam" id="PF17956">
    <property type="entry name" value="NAPRTase_C"/>
    <property type="match status" value="1"/>
</dbReference>
<evidence type="ECO:0000256" key="3">
    <source>
        <dbReference type="ARBA" id="ARBA00013236"/>
    </source>
</evidence>
<dbReference type="Pfam" id="PF04095">
    <property type="entry name" value="NAPRTase"/>
    <property type="match status" value="1"/>
</dbReference>
<dbReference type="InterPro" id="IPR040727">
    <property type="entry name" value="NAPRTase_N"/>
</dbReference>
<reference evidence="13 14" key="1">
    <citation type="submission" date="2010-12" db="EMBL/GenBank/DDBJ databases">
        <title>The Genome Sequence of Coprobacillus sp. strain 29_1.</title>
        <authorList>
            <consortium name="The Broad Institute Genome Sequencing Platform"/>
            <person name="Earl A."/>
            <person name="Ward D."/>
            <person name="Feldgarden M."/>
            <person name="Gevers D."/>
            <person name="Daigneault M."/>
            <person name="Sibley C.D."/>
            <person name="White A."/>
            <person name="Strauss J."/>
            <person name="Allen-Vercoe E."/>
            <person name="Young S.K."/>
            <person name="Zeng Q."/>
            <person name="Gargeya S."/>
            <person name="Fitzgerald M."/>
            <person name="Haas B."/>
            <person name="Abouelleil A."/>
            <person name="Alvarado L."/>
            <person name="Arachchi H.M."/>
            <person name="Berlin A."/>
            <person name="Brown A."/>
            <person name="Chapman S.B."/>
            <person name="Chen Z."/>
            <person name="Dunbar C."/>
            <person name="Freedman E."/>
            <person name="Gearin G."/>
            <person name="Gellesch M."/>
            <person name="Goldberg J."/>
            <person name="Griggs A."/>
            <person name="Gujja S."/>
            <person name="Heilman E."/>
            <person name="Heiman D."/>
            <person name="Howarth C."/>
            <person name="Larson L."/>
            <person name="Lui A."/>
            <person name="MacDonald P.J.P."/>
            <person name="Mehta T."/>
            <person name="Montmayeur A."/>
            <person name="Murphy C."/>
            <person name="Neiman D."/>
            <person name="Pearson M."/>
            <person name="Priest M."/>
            <person name="Roberts A."/>
            <person name="Saif S."/>
            <person name="Shea T."/>
            <person name="Shenoy N."/>
            <person name="Sisk P."/>
            <person name="Stolte C."/>
            <person name="Sykes S."/>
            <person name="White J."/>
            <person name="Yandava C."/>
            <person name="Nusbaum C."/>
            <person name="Birren B."/>
        </authorList>
    </citation>
    <scope>NUCLEOTIDE SEQUENCE [LARGE SCALE GENOMIC DNA]</scope>
    <source>
        <strain evidence="13 14">29_1</strain>
    </source>
</reference>
<dbReference type="Proteomes" id="UP000003157">
    <property type="component" value="Unassembled WGS sequence"/>
</dbReference>
<protein>
    <recommendedName>
        <fullName evidence="3 9">Nicotinate phosphoribosyltransferase</fullName>
        <ecNumber evidence="3 9">6.3.4.21</ecNumber>
    </recommendedName>
</protein>
<keyword evidence="14" id="KW-1185">Reference proteome</keyword>
<evidence type="ECO:0000313" key="13">
    <source>
        <dbReference type="EMBL" id="EFW04032.1"/>
    </source>
</evidence>
<comment type="PTM">
    <text evidence="9">Transiently phosphorylated on a His residue during the reaction cycle. Phosphorylation strongly increases the affinity for substrates and increases the rate of nicotinate D-ribonucleotide production. Dephosphorylation regenerates the low-affinity form of the enzyme, leading to product release.</text>
</comment>
<dbReference type="NCBIfam" id="NF009131">
    <property type="entry name" value="PRK12484.1"/>
    <property type="match status" value="1"/>
</dbReference>
<evidence type="ECO:0000259" key="12">
    <source>
        <dbReference type="Pfam" id="PF17956"/>
    </source>
</evidence>
<dbReference type="InterPro" id="IPR041525">
    <property type="entry name" value="N/Namide_PRibTrfase"/>
</dbReference>
<dbReference type="AlphaFoldDB" id="E7GDI1"/>
<dbReference type="STRING" id="100884.GCA_000269565_00487"/>
<dbReference type="UniPathway" id="UPA00253">
    <property type="reaction ID" value="UER00457"/>
</dbReference>
<dbReference type="InterPro" id="IPR007229">
    <property type="entry name" value="Nic_PRibTrfase-Fam"/>
</dbReference>
<dbReference type="InterPro" id="IPR013785">
    <property type="entry name" value="Aldolase_TIM"/>
</dbReference>
<evidence type="ECO:0000256" key="8">
    <source>
        <dbReference type="ARBA" id="ARBA00048668"/>
    </source>
</evidence>
<evidence type="ECO:0000256" key="2">
    <source>
        <dbReference type="ARBA" id="ARBA00010897"/>
    </source>
</evidence>
<dbReference type="NCBIfam" id="NF006695">
    <property type="entry name" value="PRK09243.1-2"/>
    <property type="match status" value="1"/>
</dbReference>
<keyword evidence="5 9" id="KW-0436">Ligase</keyword>
<evidence type="ECO:0000259" key="10">
    <source>
        <dbReference type="Pfam" id="PF04095"/>
    </source>
</evidence>
<proteinExistence type="inferred from homology"/>
<dbReference type="GO" id="GO:0034355">
    <property type="term" value="P:NAD+ biosynthetic process via the salvage pathway"/>
    <property type="evidence" value="ECO:0007669"/>
    <property type="project" value="TreeGrafter"/>
</dbReference>
<dbReference type="CDD" id="cd01570">
    <property type="entry name" value="NAPRTase_A"/>
    <property type="match status" value="1"/>
</dbReference>
<evidence type="ECO:0000313" key="14">
    <source>
        <dbReference type="Proteomes" id="UP000003157"/>
    </source>
</evidence>
<comment type="caution">
    <text evidence="13">The sequence shown here is derived from an EMBL/GenBank/DDBJ whole genome shotgun (WGS) entry which is preliminary data.</text>
</comment>
<evidence type="ECO:0000256" key="5">
    <source>
        <dbReference type="ARBA" id="ARBA00022598"/>
    </source>
</evidence>
<evidence type="ECO:0000259" key="11">
    <source>
        <dbReference type="Pfam" id="PF17767"/>
    </source>
</evidence>
<keyword evidence="4" id="KW-0597">Phosphoprotein</keyword>
<feature type="domain" description="Nicotinate phosphoribosyltransferase N-terminal" evidence="11">
    <location>
        <begin position="24"/>
        <end position="148"/>
    </location>
</feature>
<feature type="domain" description="Nicotinate phosphoribosyltransferase C-terminal" evidence="12">
    <location>
        <begin position="377"/>
        <end position="487"/>
    </location>
</feature>
<comment type="catalytic activity">
    <reaction evidence="8 9">
        <text>5-phospho-alpha-D-ribose 1-diphosphate + nicotinate + ATP + H2O = nicotinate beta-D-ribonucleotide + ADP + phosphate + diphosphate</text>
        <dbReference type="Rhea" id="RHEA:36163"/>
        <dbReference type="ChEBI" id="CHEBI:15377"/>
        <dbReference type="ChEBI" id="CHEBI:30616"/>
        <dbReference type="ChEBI" id="CHEBI:32544"/>
        <dbReference type="ChEBI" id="CHEBI:33019"/>
        <dbReference type="ChEBI" id="CHEBI:43474"/>
        <dbReference type="ChEBI" id="CHEBI:57502"/>
        <dbReference type="ChEBI" id="CHEBI:58017"/>
        <dbReference type="ChEBI" id="CHEBI:456216"/>
        <dbReference type="EC" id="6.3.4.21"/>
    </reaction>
</comment>
<feature type="domain" description="Nicotinate/nicotinamide phosphoribosyltransferase" evidence="10">
    <location>
        <begin position="169"/>
        <end position="350"/>
    </location>
</feature>
<dbReference type="PIRSF" id="PIRSF000484">
    <property type="entry name" value="NAPRT"/>
    <property type="match status" value="1"/>
</dbReference>
<dbReference type="HOGENOM" id="CLU_025154_2_1_9"/>
<dbReference type="InterPro" id="IPR041619">
    <property type="entry name" value="NAPRTase_C"/>
</dbReference>
<sequence>MIDVMTGGNKMEKVNVSSERNITLIMDFYELTMSYNYFKLGKGDQIVYFDMFFRKNPDNGGFVIFAGLQQLIEAIKDMRFTEGDIEYLRSLNIFDEAFFEYLRNFKFTGTLYSVPEGTPVFPYEPLITVKAKLIEAQLIETFLLVTINHQSLIATKAHRVCQEAKGRPVMEFGARRAQGYDAAHYGARAAYIGGVAGTATTSAGKAFGVPVLGTMAHSFVQSFDNEYEAFKAYAQVYPDACVLLVDTYDTLKSGVPNAIKVAEEVLAPMGKKLAGIRLDSGDIAYLTKKARMMLDVAGLHDCKITVSNSLDEYLIRSVLEQGAQIDSFGVGENMIVSKSSPVFGGVYKLAAVEKDGVIIPKIKISENTEKITNPGYKKVYRLIEKENNKAIADIIAFHDEVLDEQKDITIYHQSDAWKNKKLYAGTYEIKPLQTIVFDKGQCVYPEYSLEDIRQYSIKQKELLWDEAFRLEYPHIYYVDLTKKLLDYKLKMLADGRENE</sequence>
<comment type="pathway">
    <text evidence="1 9">Cofactor biosynthesis; NAD(+) biosynthesis; nicotinate D-ribonucleotide from nicotinate: step 1/1.</text>
</comment>
<dbReference type="GO" id="GO:0005829">
    <property type="term" value="C:cytosol"/>
    <property type="evidence" value="ECO:0007669"/>
    <property type="project" value="TreeGrafter"/>
</dbReference>
<dbReference type="PANTHER" id="PTHR11098:SF1">
    <property type="entry name" value="NICOTINATE PHOSPHORIBOSYLTRANSFERASE"/>
    <property type="match status" value="1"/>
</dbReference>
<dbReference type="InterPro" id="IPR036068">
    <property type="entry name" value="Nicotinate_pribotase-like_C"/>
</dbReference>
<dbReference type="EC" id="6.3.4.21" evidence="3 9"/>
<dbReference type="NCBIfam" id="TIGR01513">
    <property type="entry name" value="NAPRTase_put"/>
    <property type="match status" value="1"/>
</dbReference>
<dbReference type="Gene3D" id="3.20.20.70">
    <property type="entry name" value="Aldolase class I"/>
    <property type="match status" value="1"/>
</dbReference>